<evidence type="ECO:0000256" key="2">
    <source>
        <dbReference type="ARBA" id="ARBA00012438"/>
    </source>
</evidence>
<evidence type="ECO:0000256" key="1">
    <source>
        <dbReference type="ARBA" id="ARBA00000085"/>
    </source>
</evidence>
<dbReference type="CDD" id="cd00130">
    <property type="entry name" value="PAS"/>
    <property type="match status" value="1"/>
</dbReference>
<gene>
    <name evidence="10" type="ORF">ASPSYDRAFT_61764</name>
</gene>
<keyword evidence="5" id="KW-0418">Kinase</keyword>
<feature type="domain" description="Histidine kinase" evidence="8">
    <location>
        <begin position="146"/>
        <end position="427"/>
    </location>
</feature>
<evidence type="ECO:0000256" key="5">
    <source>
        <dbReference type="ARBA" id="ARBA00022777"/>
    </source>
</evidence>
<dbReference type="Proteomes" id="UP000184356">
    <property type="component" value="Unassembled WGS sequence"/>
</dbReference>
<evidence type="ECO:0000256" key="7">
    <source>
        <dbReference type="SAM" id="MobiDB-lite"/>
    </source>
</evidence>
<evidence type="ECO:0000259" key="8">
    <source>
        <dbReference type="PROSITE" id="PS50109"/>
    </source>
</evidence>
<dbReference type="InterPro" id="IPR036890">
    <property type="entry name" value="HATPase_C_sf"/>
</dbReference>
<dbReference type="CDD" id="cd00082">
    <property type="entry name" value="HisKA"/>
    <property type="match status" value="1"/>
</dbReference>
<feature type="region of interest" description="Disordered" evidence="7">
    <location>
        <begin position="457"/>
        <end position="531"/>
    </location>
</feature>
<reference evidence="11" key="1">
    <citation type="journal article" date="2017" name="Genome Biol.">
        <title>Comparative genomics reveals high biological diversity and specific adaptations in the industrially and medically important fungal genus Aspergillus.</title>
        <authorList>
            <person name="de Vries R.P."/>
            <person name="Riley R."/>
            <person name="Wiebenga A."/>
            <person name="Aguilar-Osorio G."/>
            <person name="Amillis S."/>
            <person name="Uchima C.A."/>
            <person name="Anderluh G."/>
            <person name="Asadollahi M."/>
            <person name="Askin M."/>
            <person name="Barry K."/>
            <person name="Battaglia E."/>
            <person name="Bayram O."/>
            <person name="Benocci T."/>
            <person name="Braus-Stromeyer S.A."/>
            <person name="Caldana C."/>
            <person name="Canovas D."/>
            <person name="Cerqueira G.C."/>
            <person name="Chen F."/>
            <person name="Chen W."/>
            <person name="Choi C."/>
            <person name="Clum A."/>
            <person name="Dos Santos R.A."/>
            <person name="Damasio A.R."/>
            <person name="Diallinas G."/>
            <person name="Emri T."/>
            <person name="Fekete E."/>
            <person name="Flipphi M."/>
            <person name="Freyberg S."/>
            <person name="Gallo A."/>
            <person name="Gournas C."/>
            <person name="Habgood R."/>
            <person name="Hainaut M."/>
            <person name="Harispe M.L."/>
            <person name="Henrissat B."/>
            <person name="Hilden K.S."/>
            <person name="Hope R."/>
            <person name="Hossain A."/>
            <person name="Karabika E."/>
            <person name="Karaffa L."/>
            <person name="Karanyi Z."/>
            <person name="Krasevec N."/>
            <person name="Kuo A."/>
            <person name="Kusch H."/>
            <person name="LaButti K."/>
            <person name="Lagendijk E.L."/>
            <person name="Lapidus A."/>
            <person name="Levasseur A."/>
            <person name="Lindquist E."/>
            <person name="Lipzen A."/>
            <person name="Logrieco A.F."/>
            <person name="MacCabe A."/>
            <person name="Maekelae M.R."/>
            <person name="Malavazi I."/>
            <person name="Melin P."/>
            <person name="Meyer V."/>
            <person name="Mielnichuk N."/>
            <person name="Miskei M."/>
            <person name="Molnar A.P."/>
            <person name="Mule G."/>
            <person name="Ngan C.Y."/>
            <person name="Orejas M."/>
            <person name="Orosz E."/>
            <person name="Ouedraogo J.P."/>
            <person name="Overkamp K.M."/>
            <person name="Park H.-S."/>
            <person name="Perrone G."/>
            <person name="Piumi F."/>
            <person name="Punt P.J."/>
            <person name="Ram A.F."/>
            <person name="Ramon A."/>
            <person name="Rauscher S."/>
            <person name="Record E."/>
            <person name="Riano-Pachon D.M."/>
            <person name="Robert V."/>
            <person name="Roehrig J."/>
            <person name="Ruller R."/>
            <person name="Salamov A."/>
            <person name="Salih N.S."/>
            <person name="Samson R.A."/>
            <person name="Sandor E."/>
            <person name="Sanguinetti M."/>
            <person name="Schuetze T."/>
            <person name="Sepcic K."/>
            <person name="Shelest E."/>
            <person name="Sherlock G."/>
            <person name="Sophianopoulou V."/>
            <person name="Squina F.M."/>
            <person name="Sun H."/>
            <person name="Susca A."/>
            <person name="Todd R.B."/>
            <person name="Tsang A."/>
            <person name="Unkles S.E."/>
            <person name="van de Wiele N."/>
            <person name="van Rossen-Uffink D."/>
            <person name="Oliveira J.V."/>
            <person name="Vesth T.C."/>
            <person name="Visser J."/>
            <person name="Yu J.-H."/>
            <person name="Zhou M."/>
            <person name="Andersen M.R."/>
            <person name="Archer D.B."/>
            <person name="Baker S.E."/>
            <person name="Benoit I."/>
            <person name="Brakhage A.A."/>
            <person name="Braus G.H."/>
            <person name="Fischer R."/>
            <person name="Frisvad J.C."/>
            <person name="Goldman G.H."/>
            <person name="Houbraken J."/>
            <person name="Oakley B."/>
            <person name="Pocsi I."/>
            <person name="Scazzocchio C."/>
            <person name="Seiboth B."/>
            <person name="vanKuyk P.A."/>
            <person name="Wortman J."/>
            <person name="Dyer P.S."/>
            <person name="Grigoriev I.V."/>
        </authorList>
    </citation>
    <scope>NUCLEOTIDE SEQUENCE [LARGE SCALE GENOMIC DNA]</scope>
    <source>
        <strain evidence="11">CBS 593.65</strain>
    </source>
</reference>
<evidence type="ECO:0000256" key="3">
    <source>
        <dbReference type="ARBA" id="ARBA00022553"/>
    </source>
</evidence>
<feature type="compositionally biased region" description="Basic and acidic residues" evidence="7">
    <location>
        <begin position="475"/>
        <end position="500"/>
    </location>
</feature>
<keyword evidence="4" id="KW-0808">Transferase</keyword>
<protein>
    <recommendedName>
        <fullName evidence="2">histidine kinase</fullName>
        <ecNumber evidence="2">2.7.13.3</ecNumber>
    </recommendedName>
</protein>
<dbReference type="SMART" id="SM00388">
    <property type="entry name" value="HisKA"/>
    <property type="match status" value="1"/>
</dbReference>
<dbReference type="EC" id="2.7.13.3" evidence="2"/>
<dbReference type="Gene3D" id="3.30.565.10">
    <property type="entry name" value="Histidine kinase-like ATPase, C-terminal domain"/>
    <property type="match status" value="1"/>
</dbReference>
<dbReference type="SMART" id="SM00448">
    <property type="entry name" value="REC"/>
    <property type="match status" value="1"/>
</dbReference>
<feature type="domain" description="Response regulatory" evidence="9">
    <location>
        <begin position="533"/>
        <end position="652"/>
    </location>
</feature>
<dbReference type="Pfam" id="PF02518">
    <property type="entry name" value="HATPase_c"/>
    <property type="match status" value="1"/>
</dbReference>
<dbReference type="CDD" id="cd17546">
    <property type="entry name" value="REC_hyHK_CKI1_RcsC-like"/>
    <property type="match status" value="1"/>
</dbReference>
<dbReference type="RefSeq" id="XP_040697590.1">
    <property type="nucleotide sequence ID" value="XM_040850030.1"/>
</dbReference>
<accession>A0A1L9T2W3</accession>
<dbReference type="SUPFAM" id="SSF47384">
    <property type="entry name" value="Homodimeric domain of signal transducing histidine kinase"/>
    <property type="match status" value="1"/>
</dbReference>
<evidence type="ECO:0000259" key="9">
    <source>
        <dbReference type="PROSITE" id="PS50110"/>
    </source>
</evidence>
<dbReference type="SUPFAM" id="SSF55785">
    <property type="entry name" value="PYP-like sensor domain (PAS domain)"/>
    <property type="match status" value="1"/>
</dbReference>
<evidence type="ECO:0000313" key="10">
    <source>
        <dbReference type="EMBL" id="OJJ53784.1"/>
    </source>
</evidence>
<dbReference type="GO" id="GO:0000155">
    <property type="term" value="F:phosphorelay sensor kinase activity"/>
    <property type="evidence" value="ECO:0007669"/>
    <property type="project" value="InterPro"/>
</dbReference>
<dbReference type="InterPro" id="IPR003661">
    <property type="entry name" value="HisK_dim/P_dom"/>
</dbReference>
<dbReference type="InterPro" id="IPR005467">
    <property type="entry name" value="His_kinase_dom"/>
</dbReference>
<dbReference type="GeneID" id="63766103"/>
<dbReference type="InterPro" id="IPR003594">
    <property type="entry name" value="HATPase_dom"/>
</dbReference>
<dbReference type="EMBL" id="KV878596">
    <property type="protein sequence ID" value="OJJ53784.1"/>
    <property type="molecule type" value="Genomic_DNA"/>
</dbReference>
<dbReference type="Gene3D" id="3.30.450.20">
    <property type="entry name" value="PAS domain"/>
    <property type="match status" value="1"/>
</dbReference>
<dbReference type="STRING" id="1036612.A0A1L9T2W3"/>
<evidence type="ECO:0000256" key="4">
    <source>
        <dbReference type="ARBA" id="ARBA00022679"/>
    </source>
</evidence>
<keyword evidence="3 6" id="KW-0597">Phosphoprotein</keyword>
<organism evidence="10 11">
    <name type="scientific">Aspergillus sydowii CBS 593.65</name>
    <dbReference type="NCBI Taxonomy" id="1036612"/>
    <lineage>
        <taxon>Eukaryota</taxon>
        <taxon>Fungi</taxon>
        <taxon>Dikarya</taxon>
        <taxon>Ascomycota</taxon>
        <taxon>Pezizomycotina</taxon>
        <taxon>Eurotiomycetes</taxon>
        <taxon>Eurotiomycetidae</taxon>
        <taxon>Eurotiales</taxon>
        <taxon>Aspergillaceae</taxon>
        <taxon>Aspergillus</taxon>
        <taxon>Aspergillus subgen. Nidulantes</taxon>
    </lineage>
</organism>
<dbReference type="AlphaFoldDB" id="A0A1L9T2W3"/>
<dbReference type="VEuPathDB" id="FungiDB:ASPSYDRAFT_61764"/>
<dbReference type="PRINTS" id="PR00344">
    <property type="entry name" value="BCTRLSENSOR"/>
</dbReference>
<dbReference type="InterPro" id="IPR004358">
    <property type="entry name" value="Sig_transdc_His_kin-like_C"/>
</dbReference>
<dbReference type="Gene3D" id="3.40.50.2300">
    <property type="match status" value="1"/>
</dbReference>
<proteinExistence type="predicted"/>
<dbReference type="InterPro" id="IPR036097">
    <property type="entry name" value="HisK_dim/P_sf"/>
</dbReference>
<dbReference type="InterPro" id="IPR001789">
    <property type="entry name" value="Sig_transdc_resp-reg_receiver"/>
</dbReference>
<dbReference type="SMART" id="SM00387">
    <property type="entry name" value="HATPase_c"/>
    <property type="match status" value="1"/>
</dbReference>
<feature type="region of interest" description="Disordered" evidence="7">
    <location>
        <begin position="170"/>
        <end position="192"/>
    </location>
</feature>
<comment type="catalytic activity">
    <reaction evidence="1">
        <text>ATP + protein L-histidine = ADP + protein N-phospho-L-histidine.</text>
        <dbReference type="EC" id="2.7.13.3"/>
    </reaction>
</comment>
<dbReference type="PANTHER" id="PTHR43047">
    <property type="entry name" value="TWO-COMPONENT HISTIDINE PROTEIN KINASE"/>
    <property type="match status" value="1"/>
</dbReference>
<sequence length="659" mass="74340">MGVSAQQLADMLPTGVAMLDHNDKAVFTNRRFRDLMTRQNPRSFECWSRSIHPDDYDRLEKAYHEASRTRQPLRIEYRTREEHCPWRLLMLAPMSAEESTQLGLHDGGSLCTIVDISQEKTAELSHKRMADDARQRKIQQERFIDMISHEVRNPLSAIMHCTEDILEAIQTDRRGDDDRESESDKQKAKTRSRSIIAQATETISLCIRHQKKIVDDVLSFSKLDAGMLTLTPRPVEPHRRLATSLMMFRPELRQEKIEFEYKLDPSYQDCDVGWVMADMDRMSQVLINLVTNAIKFTANSGGEMKIRVSLGASTVRPPSYPPNVVFFDSDEAALRLDRTGQPEWGDGPAAFIMVAVRDTGIGIDSESQKRLFERFNQGTPRTQSNYGGSGLGLNVSRRLCHLHGGEIGVSSKEGEGSTFGFFFTARRTDSDGRTSKGKATEAEIDEICRDVQSLGDEVTGGEARMSSPAIPEEPEVARVEEMSPQGKEKKTSEHSAKLADEAGTPASKHSQSEPEPEPSHEQPKDPAERRGSHILLVEDNIINRRIVSRKLHKLGFRVTEASDGREALNALHRDKFDCVLMDQAMPVMDGTSATKAFRDLEKREALEPIPVIGVTANVRAEQLEEMLVSGMDDVIQKPYKMDELTQKIQHLMEKRRNPR</sequence>
<keyword evidence="11" id="KW-1185">Reference proteome</keyword>
<dbReference type="Pfam" id="PF00512">
    <property type="entry name" value="HisKA"/>
    <property type="match status" value="1"/>
</dbReference>
<dbReference type="PROSITE" id="PS50110">
    <property type="entry name" value="RESPONSE_REGULATORY"/>
    <property type="match status" value="1"/>
</dbReference>
<evidence type="ECO:0000256" key="6">
    <source>
        <dbReference type="PROSITE-ProRule" id="PRU00169"/>
    </source>
</evidence>
<feature type="compositionally biased region" description="Basic and acidic residues" evidence="7">
    <location>
        <begin position="170"/>
        <end position="187"/>
    </location>
</feature>
<name>A0A1L9T2W3_9EURO</name>
<dbReference type="InterPro" id="IPR000014">
    <property type="entry name" value="PAS"/>
</dbReference>
<dbReference type="Gene3D" id="1.10.287.130">
    <property type="match status" value="1"/>
</dbReference>
<dbReference type="InterPro" id="IPR011006">
    <property type="entry name" value="CheY-like_superfamily"/>
</dbReference>
<dbReference type="OrthoDB" id="303614at2759"/>
<feature type="compositionally biased region" description="Basic and acidic residues" evidence="7">
    <location>
        <begin position="517"/>
        <end position="531"/>
    </location>
</feature>
<dbReference type="SUPFAM" id="SSF52172">
    <property type="entry name" value="CheY-like"/>
    <property type="match status" value="1"/>
</dbReference>
<dbReference type="PROSITE" id="PS50109">
    <property type="entry name" value="HIS_KIN"/>
    <property type="match status" value="1"/>
</dbReference>
<dbReference type="InterPro" id="IPR035965">
    <property type="entry name" value="PAS-like_dom_sf"/>
</dbReference>
<feature type="modified residue" description="4-aspartylphosphate" evidence="6">
    <location>
        <position position="582"/>
    </location>
</feature>
<dbReference type="SUPFAM" id="SSF55874">
    <property type="entry name" value="ATPase domain of HSP90 chaperone/DNA topoisomerase II/histidine kinase"/>
    <property type="match status" value="1"/>
</dbReference>
<evidence type="ECO:0000313" key="11">
    <source>
        <dbReference type="Proteomes" id="UP000184356"/>
    </source>
</evidence>
<dbReference type="CDD" id="cd16922">
    <property type="entry name" value="HATPase_EvgS-ArcB-TorS-like"/>
    <property type="match status" value="1"/>
</dbReference>
<dbReference type="Pfam" id="PF00072">
    <property type="entry name" value="Response_reg"/>
    <property type="match status" value="1"/>
</dbReference>